<dbReference type="AlphaFoldDB" id="A0A382UZ25"/>
<evidence type="ECO:0000256" key="1">
    <source>
        <dbReference type="ARBA" id="ARBA00022505"/>
    </source>
</evidence>
<feature type="non-terminal residue" evidence="4">
    <location>
        <position position="110"/>
    </location>
</feature>
<sequence>VGNPQSVQTIGIPQPLVDGPEKATGKAMFAADFDTTETLVGRILRSPLAHAKITALDITKAEALPGVLAVVTEADCSDNYGVLPIAMNEWALARSRVRYKGEPVAAGAAI</sequence>
<dbReference type="InterPro" id="IPR016208">
    <property type="entry name" value="Ald_Oxase/xanthine_DH-like"/>
</dbReference>
<keyword evidence="2" id="KW-0560">Oxidoreductase</keyword>
<dbReference type="Pfam" id="PF01315">
    <property type="entry name" value="Ald_Xan_dh_C"/>
    <property type="match status" value="1"/>
</dbReference>
<organism evidence="4">
    <name type="scientific">marine metagenome</name>
    <dbReference type="NCBI Taxonomy" id="408172"/>
    <lineage>
        <taxon>unclassified sequences</taxon>
        <taxon>metagenomes</taxon>
        <taxon>ecological metagenomes</taxon>
    </lineage>
</organism>
<keyword evidence="1" id="KW-0500">Molybdenum</keyword>
<dbReference type="GO" id="GO:0016491">
    <property type="term" value="F:oxidoreductase activity"/>
    <property type="evidence" value="ECO:0007669"/>
    <property type="project" value="UniProtKB-KW"/>
</dbReference>
<dbReference type="InterPro" id="IPR000674">
    <property type="entry name" value="Ald_Oxase/Xan_DH_a/b"/>
</dbReference>
<protein>
    <recommendedName>
        <fullName evidence="3">Aldehyde oxidase/xanthine dehydrogenase a/b hammerhead domain-containing protein</fullName>
    </recommendedName>
</protein>
<name>A0A382UZ25_9ZZZZ</name>
<evidence type="ECO:0000259" key="3">
    <source>
        <dbReference type="SMART" id="SM01008"/>
    </source>
</evidence>
<evidence type="ECO:0000256" key="2">
    <source>
        <dbReference type="ARBA" id="ARBA00023002"/>
    </source>
</evidence>
<dbReference type="PANTHER" id="PTHR11908">
    <property type="entry name" value="XANTHINE DEHYDROGENASE"/>
    <property type="match status" value="1"/>
</dbReference>
<dbReference type="GO" id="GO:0005506">
    <property type="term" value="F:iron ion binding"/>
    <property type="evidence" value="ECO:0007669"/>
    <property type="project" value="InterPro"/>
</dbReference>
<dbReference type="SUPFAM" id="SSF54665">
    <property type="entry name" value="CO dehydrogenase molybdoprotein N-domain-like"/>
    <property type="match status" value="1"/>
</dbReference>
<dbReference type="EMBL" id="UINC01147847">
    <property type="protein sequence ID" value="SVD39407.1"/>
    <property type="molecule type" value="Genomic_DNA"/>
</dbReference>
<dbReference type="InterPro" id="IPR036856">
    <property type="entry name" value="Ald_Oxase/Xan_DH_a/b_sf"/>
</dbReference>
<feature type="non-terminal residue" evidence="4">
    <location>
        <position position="1"/>
    </location>
</feature>
<feature type="domain" description="Aldehyde oxidase/xanthine dehydrogenase a/b hammerhead" evidence="3">
    <location>
        <begin position="24"/>
        <end position="109"/>
    </location>
</feature>
<dbReference type="Gene3D" id="3.30.365.10">
    <property type="entry name" value="Aldehyde oxidase/xanthine dehydrogenase, molybdopterin binding domain"/>
    <property type="match status" value="1"/>
</dbReference>
<dbReference type="Gene3D" id="3.90.1170.50">
    <property type="entry name" value="Aldehyde oxidase/xanthine dehydrogenase, a/b hammerhead"/>
    <property type="match status" value="1"/>
</dbReference>
<accession>A0A382UZ25</accession>
<reference evidence="4" key="1">
    <citation type="submission" date="2018-05" db="EMBL/GenBank/DDBJ databases">
        <authorList>
            <person name="Lanie J.A."/>
            <person name="Ng W.-L."/>
            <person name="Kazmierczak K.M."/>
            <person name="Andrzejewski T.M."/>
            <person name="Davidsen T.M."/>
            <person name="Wayne K.J."/>
            <person name="Tettelin H."/>
            <person name="Glass J.I."/>
            <person name="Rusch D."/>
            <person name="Podicherti R."/>
            <person name="Tsui H.-C.T."/>
            <person name="Winkler M.E."/>
        </authorList>
    </citation>
    <scope>NUCLEOTIDE SEQUENCE</scope>
</reference>
<dbReference type="SMART" id="SM01008">
    <property type="entry name" value="Ald_Xan_dh_C"/>
    <property type="match status" value="1"/>
</dbReference>
<dbReference type="PANTHER" id="PTHR11908:SF132">
    <property type="entry name" value="ALDEHYDE OXIDASE 1-RELATED"/>
    <property type="match status" value="1"/>
</dbReference>
<proteinExistence type="predicted"/>
<evidence type="ECO:0000313" key="4">
    <source>
        <dbReference type="EMBL" id="SVD39407.1"/>
    </source>
</evidence>
<gene>
    <name evidence="4" type="ORF">METZ01_LOCUS392261</name>
</gene>